<evidence type="ECO:0000256" key="3">
    <source>
        <dbReference type="ARBA" id="ARBA00022837"/>
    </source>
</evidence>
<dbReference type="Gene3D" id="2.60.40.2030">
    <property type="match status" value="2"/>
</dbReference>
<dbReference type="InterPro" id="IPR011050">
    <property type="entry name" value="Pectin_lyase_fold/virulence"/>
</dbReference>
<feature type="domain" description="Calx-beta" evidence="4">
    <location>
        <begin position="536"/>
        <end position="639"/>
    </location>
</feature>
<dbReference type="Gene3D" id="2.60.40.10">
    <property type="entry name" value="Immunoglobulins"/>
    <property type="match status" value="1"/>
</dbReference>
<comment type="caution">
    <text evidence="5">The sequence shown here is derived from an EMBL/GenBank/DDBJ whole genome shotgun (WGS) entry which is preliminary data.</text>
</comment>
<dbReference type="Pfam" id="PF08309">
    <property type="entry name" value="LVIVD"/>
    <property type="match status" value="2"/>
</dbReference>
<dbReference type="SUPFAM" id="SSF51126">
    <property type="entry name" value="Pectin lyase-like"/>
    <property type="match status" value="1"/>
</dbReference>
<feature type="domain" description="Calx-beta" evidence="4">
    <location>
        <begin position="653"/>
        <end position="753"/>
    </location>
</feature>
<sequence>MRPLLLPMMLVSALFSQGALSHSEHDKARFVAMDGKDQGVCDNRLRPCQTIAYAVSRANKGDKVLVAAGRYNALAEPELLALLSSLVPVQGGYSRVDLYQSQAPDSHPTFISGIPPEYLQPVTEQGFIALQDRHQAAPAEVTRSLQTIQSLNQQQTAQACMDGKAGSYSCSNVDLVGHLPLSALGNPSSANDIWGHIDLNTGIEYALIGLANGVSVVSLADPENPAVVGHISGQSTLWRDIKVYQYFEPQLGVWQAYAYATADSVTEGLTIIDLNQLPERVSLVKRQALHNAAHNVYISNVDYSLNIPLSGQTPLVNISGADNRSGSLHGFSLTDPTNLTLEYTTPRAGREDYSHDAASLVITDERATSQCEQSQLGCLVLLDFNEGEFRLWQQKLPEATQLSSTTYQDAKYVHSGWWSEDKGYILVHDELDEARLGLNTTLRIFDISDLTAPQLAGTWTGPTRAIDHNGFVRGNRYYMSNYERGLTILDISDPANPTEAGFFDTYPTSDQTTFNGAWGVYPFLPSGLILVSDINTGLYILRDNSRQSPLGSVSLSQAQVNTEEGLTLSLSVELQRTADGLVDVAYETLEGSATSADFTATSGRLTWSGSDQTSRTIQLQIQPDSLDNEPPESFFVRLFDPRSGVTLGQTNLTRVDIAGIVPPGVIAFSQSALTMLENQPNYNVQVQRIGGQSGELRVNYSLVSQTATVGEDIQQTSNTLVWADGDNAPKTIQLQPLNDSLSEAVETLELVLQAVGETPLGQPSTMQLSILDDDSNQAPRVNAGPDMQVNTRAQVNLLEATASDDQANLTYAWQQTSGTSVQLTSDGLITRFVAPSNAGQITLQLTATDIFGVSSSDSVTIQVNAPATSSPTNSGGGGTLGYWLLLTLLAYRGLDKRRRI</sequence>
<dbReference type="InterPro" id="IPR038081">
    <property type="entry name" value="CalX-like_sf"/>
</dbReference>
<dbReference type="PANTHER" id="PTHR38787:SF3">
    <property type="entry name" value="REGULATORY P DOMAIN-CONTAINING PROTEIN"/>
    <property type="match status" value="1"/>
</dbReference>
<dbReference type="Pfam" id="PF03160">
    <property type="entry name" value="Calx-beta"/>
    <property type="match status" value="2"/>
</dbReference>
<gene>
    <name evidence="5" type="ORF">J0A65_02505</name>
</gene>
<organism evidence="5 6">
    <name type="scientific">Bowmanella yangjiangensis</name>
    <dbReference type="NCBI Taxonomy" id="2811230"/>
    <lineage>
        <taxon>Bacteria</taxon>
        <taxon>Pseudomonadati</taxon>
        <taxon>Pseudomonadota</taxon>
        <taxon>Gammaproteobacteria</taxon>
        <taxon>Alteromonadales</taxon>
        <taxon>Alteromonadaceae</taxon>
        <taxon>Bowmanella</taxon>
    </lineage>
</organism>
<evidence type="ECO:0000256" key="1">
    <source>
        <dbReference type="ARBA" id="ARBA00022729"/>
    </source>
</evidence>
<keyword evidence="1" id="KW-0732">Signal</keyword>
<reference evidence="5 6" key="1">
    <citation type="submission" date="2021-03" db="EMBL/GenBank/DDBJ databases">
        <title>novel species isolated from a fishpond in China.</title>
        <authorList>
            <person name="Lu H."/>
            <person name="Cai Z."/>
        </authorList>
    </citation>
    <scope>NUCLEOTIDE SEQUENCE [LARGE SCALE GENOMIC DNA]</scope>
    <source>
        <strain evidence="5 6">Y57</strain>
    </source>
</reference>
<dbReference type="EMBL" id="JAFKCS010000002">
    <property type="protein sequence ID" value="MBN7818715.1"/>
    <property type="molecule type" value="Genomic_DNA"/>
</dbReference>
<evidence type="ECO:0000259" key="4">
    <source>
        <dbReference type="SMART" id="SM00237"/>
    </source>
</evidence>
<dbReference type="Proteomes" id="UP000663992">
    <property type="component" value="Unassembled WGS sequence"/>
</dbReference>
<dbReference type="RefSeq" id="WP_206592552.1">
    <property type="nucleotide sequence ID" value="NZ_JAFKCS010000002.1"/>
</dbReference>
<dbReference type="InterPro" id="IPR013783">
    <property type="entry name" value="Ig-like_fold"/>
</dbReference>
<keyword evidence="3" id="KW-0106">Calcium</keyword>
<dbReference type="PANTHER" id="PTHR38787">
    <property type="entry name" value="REGULATORY P DOMAIN-CONTAINING PROTEIN"/>
    <property type="match status" value="1"/>
</dbReference>
<dbReference type="InterPro" id="IPR003644">
    <property type="entry name" value="Calx_beta"/>
</dbReference>
<dbReference type="NCBIfam" id="TIGR04312">
    <property type="entry name" value="choice_anch_B"/>
    <property type="match status" value="1"/>
</dbReference>
<evidence type="ECO:0000256" key="2">
    <source>
        <dbReference type="ARBA" id="ARBA00022737"/>
    </source>
</evidence>
<evidence type="ECO:0000313" key="5">
    <source>
        <dbReference type="EMBL" id="MBN7818715.1"/>
    </source>
</evidence>
<keyword evidence="6" id="KW-1185">Reference proteome</keyword>
<proteinExistence type="predicted"/>
<keyword evidence="2" id="KW-0677">Repeat</keyword>
<protein>
    <submittedName>
        <fullName evidence="5">Choice-of-anchor B family protein</fullName>
    </submittedName>
</protein>
<dbReference type="Pfam" id="PF22352">
    <property type="entry name" value="K319L-like_PKD"/>
    <property type="match status" value="1"/>
</dbReference>
<dbReference type="InterPro" id="IPR013211">
    <property type="entry name" value="LVIVD"/>
</dbReference>
<dbReference type="SUPFAM" id="SSF141072">
    <property type="entry name" value="CalX-like"/>
    <property type="match status" value="2"/>
</dbReference>
<dbReference type="SMART" id="SM00237">
    <property type="entry name" value="Calx_beta"/>
    <property type="match status" value="2"/>
</dbReference>
<name>A0ABS3CPU7_9ALTE</name>
<dbReference type="InterPro" id="IPR027589">
    <property type="entry name" value="Choice_anch_B"/>
</dbReference>
<accession>A0ABS3CPU7</accession>
<evidence type="ECO:0000313" key="6">
    <source>
        <dbReference type="Proteomes" id="UP000663992"/>
    </source>
</evidence>